<dbReference type="InterPro" id="IPR050351">
    <property type="entry name" value="BphY/WalK/GraS-like"/>
</dbReference>
<evidence type="ECO:0000256" key="4">
    <source>
        <dbReference type="ARBA" id="ARBA00022553"/>
    </source>
</evidence>
<dbReference type="Proteomes" id="UP000675664">
    <property type="component" value="Unassembled WGS sequence"/>
</dbReference>
<keyword evidence="5" id="KW-0808">Transferase</keyword>
<keyword evidence="7" id="KW-0902">Two-component regulatory system</keyword>
<proteinExistence type="predicted"/>
<keyword evidence="9" id="KW-0812">Transmembrane</keyword>
<dbReference type="AlphaFoldDB" id="A0A8J8B3I5"/>
<dbReference type="InterPro" id="IPR005467">
    <property type="entry name" value="His_kinase_dom"/>
</dbReference>
<keyword evidence="4" id="KW-0597">Phosphoprotein</keyword>
<dbReference type="GO" id="GO:0016036">
    <property type="term" value="P:cellular response to phosphate starvation"/>
    <property type="evidence" value="ECO:0007669"/>
    <property type="project" value="TreeGrafter"/>
</dbReference>
<reference evidence="11" key="2">
    <citation type="submission" date="2021-04" db="EMBL/GenBank/DDBJ databases">
        <authorList>
            <person name="Liu J."/>
        </authorList>
    </citation>
    <scope>NUCLEOTIDE SEQUENCE</scope>
    <source>
        <strain evidence="11">BAD-6</strain>
    </source>
</reference>
<dbReference type="GO" id="GO:0005886">
    <property type="term" value="C:plasma membrane"/>
    <property type="evidence" value="ECO:0007669"/>
    <property type="project" value="TreeGrafter"/>
</dbReference>
<dbReference type="InterPro" id="IPR003594">
    <property type="entry name" value="HATPase_dom"/>
</dbReference>
<evidence type="ECO:0000256" key="3">
    <source>
        <dbReference type="ARBA" id="ARBA00012438"/>
    </source>
</evidence>
<keyword evidence="9" id="KW-1133">Transmembrane helix</keyword>
<feature type="domain" description="Histidine kinase" evidence="10">
    <location>
        <begin position="194"/>
        <end position="412"/>
    </location>
</feature>
<name>A0A8J8B3I5_9FIRM</name>
<dbReference type="Gene3D" id="1.10.287.130">
    <property type="match status" value="1"/>
</dbReference>
<reference evidence="11" key="1">
    <citation type="submission" date="2021-04" db="EMBL/GenBank/DDBJ databases">
        <title>Sinoanaerobacter chloroacetimidivorans sp. nov., an obligate anaerobic bacterium isolated from anaerobic sludge.</title>
        <authorList>
            <person name="Bao Y."/>
        </authorList>
    </citation>
    <scope>NUCLEOTIDE SEQUENCE</scope>
    <source>
        <strain evidence="11">BAD-6</strain>
    </source>
</reference>
<dbReference type="PROSITE" id="PS50109">
    <property type="entry name" value="HIS_KIN"/>
    <property type="match status" value="1"/>
</dbReference>
<feature type="transmembrane region" description="Helical" evidence="9">
    <location>
        <begin position="12"/>
        <end position="35"/>
    </location>
</feature>
<evidence type="ECO:0000256" key="5">
    <source>
        <dbReference type="ARBA" id="ARBA00022679"/>
    </source>
</evidence>
<dbReference type="CDD" id="cd00075">
    <property type="entry name" value="HATPase"/>
    <property type="match status" value="1"/>
</dbReference>
<dbReference type="SMART" id="SM00388">
    <property type="entry name" value="HisKA"/>
    <property type="match status" value="1"/>
</dbReference>
<dbReference type="SUPFAM" id="SSF55874">
    <property type="entry name" value="ATPase domain of HSP90 chaperone/DNA topoisomerase II/histidine kinase"/>
    <property type="match status" value="1"/>
</dbReference>
<keyword evidence="8 9" id="KW-0472">Membrane</keyword>
<dbReference type="PANTHER" id="PTHR45453:SF1">
    <property type="entry name" value="PHOSPHATE REGULON SENSOR PROTEIN PHOR"/>
    <property type="match status" value="1"/>
</dbReference>
<dbReference type="GO" id="GO:0004721">
    <property type="term" value="F:phosphoprotein phosphatase activity"/>
    <property type="evidence" value="ECO:0007669"/>
    <property type="project" value="TreeGrafter"/>
</dbReference>
<evidence type="ECO:0000256" key="8">
    <source>
        <dbReference type="ARBA" id="ARBA00023136"/>
    </source>
</evidence>
<evidence type="ECO:0000256" key="7">
    <source>
        <dbReference type="ARBA" id="ARBA00023012"/>
    </source>
</evidence>
<dbReference type="FunFam" id="3.30.565.10:FF:000006">
    <property type="entry name" value="Sensor histidine kinase WalK"/>
    <property type="match status" value="1"/>
</dbReference>
<comment type="caution">
    <text evidence="11">The sequence shown here is derived from an EMBL/GenBank/DDBJ whole genome shotgun (WGS) entry which is preliminary data.</text>
</comment>
<sequence>MIKKLRKKFILINMTLISVVMVIVFLAICMFYYQWSKAETYEVMDKVISMKGGMEPRVFEIGGRGPRNPEAFIPTFTVLLDSNHEIQTVGKDRVSISDESIEEVTQLVLASGKIDGTLLDFQLRFLTRQTPEGFKIVFADMGREIESMTNMVTMLVFAGIGGLAAFFFINLYLSGWALRPVEKAWEQQRQFVADASHELKTPLTVILANTGILLSHPHDTISDQKKWVEYTQAEANRMKKLVDDLLFLAKSDAYRAPALVQTNVNFTDAVWSCLLPFESYAYEQGISIESNIAPDITLQGDEGQLKQLVVILLDNACKYAGAQGTVTFSLERKNDQIRLSVNNTGVPISQKHLDHIFERFYRSDSARAREHGGFGLGLAIAKAIVDNHHGRISVESNQAAGTTFTVIFSNKS</sequence>
<dbReference type="EC" id="2.7.13.3" evidence="3"/>
<keyword evidence="12" id="KW-1185">Reference proteome</keyword>
<evidence type="ECO:0000313" key="11">
    <source>
        <dbReference type="EMBL" id="MBR0598360.1"/>
    </source>
</evidence>
<dbReference type="InterPro" id="IPR003661">
    <property type="entry name" value="HisK_dim/P_dom"/>
</dbReference>
<dbReference type="RefSeq" id="WP_227018487.1">
    <property type="nucleotide sequence ID" value="NZ_JAGSND010000006.1"/>
</dbReference>
<dbReference type="PANTHER" id="PTHR45453">
    <property type="entry name" value="PHOSPHATE REGULON SENSOR PROTEIN PHOR"/>
    <property type="match status" value="1"/>
</dbReference>
<accession>A0A8J8B3I5</accession>
<dbReference type="Gene3D" id="3.30.565.10">
    <property type="entry name" value="Histidine kinase-like ATPase, C-terminal domain"/>
    <property type="match status" value="1"/>
</dbReference>
<evidence type="ECO:0000256" key="6">
    <source>
        <dbReference type="ARBA" id="ARBA00022777"/>
    </source>
</evidence>
<dbReference type="Pfam" id="PF02518">
    <property type="entry name" value="HATPase_c"/>
    <property type="match status" value="1"/>
</dbReference>
<dbReference type="Pfam" id="PF00512">
    <property type="entry name" value="HisKA"/>
    <property type="match status" value="1"/>
</dbReference>
<keyword evidence="6 11" id="KW-0418">Kinase</keyword>
<protein>
    <recommendedName>
        <fullName evidence="3">histidine kinase</fullName>
        <ecNumber evidence="3">2.7.13.3</ecNumber>
    </recommendedName>
</protein>
<comment type="subcellular location">
    <subcellularLocation>
        <location evidence="2">Membrane</location>
    </subcellularLocation>
</comment>
<dbReference type="InterPro" id="IPR036890">
    <property type="entry name" value="HATPase_C_sf"/>
</dbReference>
<evidence type="ECO:0000313" key="12">
    <source>
        <dbReference type="Proteomes" id="UP000675664"/>
    </source>
</evidence>
<dbReference type="PRINTS" id="PR00344">
    <property type="entry name" value="BCTRLSENSOR"/>
</dbReference>
<evidence type="ECO:0000256" key="1">
    <source>
        <dbReference type="ARBA" id="ARBA00000085"/>
    </source>
</evidence>
<dbReference type="CDD" id="cd00082">
    <property type="entry name" value="HisKA"/>
    <property type="match status" value="1"/>
</dbReference>
<dbReference type="FunFam" id="1.10.287.130:FF:000001">
    <property type="entry name" value="Two-component sensor histidine kinase"/>
    <property type="match status" value="1"/>
</dbReference>
<dbReference type="SMART" id="SM00387">
    <property type="entry name" value="HATPase_c"/>
    <property type="match status" value="1"/>
</dbReference>
<dbReference type="InterPro" id="IPR004358">
    <property type="entry name" value="Sig_transdc_His_kin-like_C"/>
</dbReference>
<dbReference type="InterPro" id="IPR036097">
    <property type="entry name" value="HisK_dim/P_sf"/>
</dbReference>
<feature type="transmembrane region" description="Helical" evidence="9">
    <location>
        <begin position="151"/>
        <end position="173"/>
    </location>
</feature>
<evidence type="ECO:0000259" key="10">
    <source>
        <dbReference type="PROSITE" id="PS50109"/>
    </source>
</evidence>
<dbReference type="SUPFAM" id="SSF47384">
    <property type="entry name" value="Homodimeric domain of signal transducing histidine kinase"/>
    <property type="match status" value="1"/>
</dbReference>
<organism evidence="11 12">
    <name type="scientific">Sinanaerobacter chloroacetimidivorans</name>
    <dbReference type="NCBI Taxonomy" id="2818044"/>
    <lineage>
        <taxon>Bacteria</taxon>
        <taxon>Bacillati</taxon>
        <taxon>Bacillota</taxon>
        <taxon>Clostridia</taxon>
        <taxon>Peptostreptococcales</taxon>
        <taxon>Anaerovoracaceae</taxon>
        <taxon>Sinanaerobacter</taxon>
    </lineage>
</organism>
<dbReference type="EMBL" id="JAGSND010000006">
    <property type="protein sequence ID" value="MBR0598360.1"/>
    <property type="molecule type" value="Genomic_DNA"/>
</dbReference>
<dbReference type="GO" id="GO:0000155">
    <property type="term" value="F:phosphorelay sensor kinase activity"/>
    <property type="evidence" value="ECO:0007669"/>
    <property type="project" value="InterPro"/>
</dbReference>
<comment type="catalytic activity">
    <reaction evidence="1">
        <text>ATP + protein L-histidine = ADP + protein N-phospho-L-histidine.</text>
        <dbReference type="EC" id="2.7.13.3"/>
    </reaction>
</comment>
<evidence type="ECO:0000256" key="2">
    <source>
        <dbReference type="ARBA" id="ARBA00004370"/>
    </source>
</evidence>
<gene>
    <name evidence="11" type="ORF">KCX82_10775</name>
</gene>
<evidence type="ECO:0000256" key="9">
    <source>
        <dbReference type="SAM" id="Phobius"/>
    </source>
</evidence>